<accession>A0A4Y2H3S3</accession>
<evidence type="ECO:0000256" key="1">
    <source>
        <dbReference type="SAM" id="MobiDB-lite"/>
    </source>
</evidence>
<dbReference type="AlphaFoldDB" id="A0A4Y2H3S3"/>
<keyword evidence="3" id="KW-1185">Reference proteome</keyword>
<name>A0A4Y2H3S3_ARAVE</name>
<feature type="region of interest" description="Disordered" evidence="1">
    <location>
        <begin position="72"/>
        <end position="99"/>
    </location>
</feature>
<feature type="compositionally biased region" description="Low complexity" evidence="1">
    <location>
        <begin position="78"/>
        <end position="91"/>
    </location>
</feature>
<reference evidence="2 3" key="1">
    <citation type="journal article" date="2019" name="Sci. Rep.">
        <title>Orb-weaving spider Araneus ventricosus genome elucidates the spidroin gene catalogue.</title>
        <authorList>
            <person name="Kono N."/>
            <person name="Nakamura H."/>
            <person name="Ohtoshi R."/>
            <person name="Moran D.A.P."/>
            <person name="Shinohara A."/>
            <person name="Yoshida Y."/>
            <person name="Fujiwara M."/>
            <person name="Mori M."/>
            <person name="Tomita M."/>
            <person name="Arakawa K."/>
        </authorList>
    </citation>
    <scope>NUCLEOTIDE SEQUENCE [LARGE SCALE GENOMIC DNA]</scope>
</reference>
<sequence>MLKQEALRGIRYFLDNNEKNARKGTERTLASNKSVAGVMAIGMTLAKLVQYDWCAQLTSFLARTADRTPKTFVLQGDPSRSTSPPSSKHSPYIVSRGRP</sequence>
<evidence type="ECO:0000313" key="2">
    <source>
        <dbReference type="EMBL" id="GBM59751.1"/>
    </source>
</evidence>
<gene>
    <name evidence="2" type="ORF">AVEN_110023_1</name>
</gene>
<protein>
    <submittedName>
        <fullName evidence="2">Uncharacterized protein</fullName>
    </submittedName>
</protein>
<proteinExistence type="predicted"/>
<dbReference type="EMBL" id="BGPR01001697">
    <property type="protein sequence ID" value="GBM59751.1"/>
    <property type="molecule type" value="Genomic_DNA"/>
</dbReference>
<organism evidence="2 3">
    <name type="scientific">Araneus ventricosus</name>
    <name type="common">Orbweaver spider</name>
    <name type="synonym">Epeira ventricosa</name>
    <dbReference type="NCBI Taxonomy" id="182803"/>
    <lineage>
        <taxon>Eukaryota</taxon>
        <taxon>Metazoa</taxon>
        <taxon>Ecdysozoa</taxon>
        <taxon>Arthropoda</taxon>
        <taxon>Chelicerata</taxon>
        <taxon>Arachnida</taxon>
        <taxon>Araneae</taxon>
        <taxon>Araneomorphae</taxon>
        <taxon>Entelegynae</taxon>
        <taxon>Araneoidea</taxon>
        <taxon>Araneidae</taxon>
        <taxon>Araneus</taxon>
    </lineage>
</organism>
<comment type="caution">
    <text evidence="2">The sequence shown here is derived from an EMBL/GenBank/DDBJ whole genome shotgun (WGS) entry which is preliminary data.</text>
</comment>
<dbReference type="Proteomes" id="UP000499080">
    <property type="component" value="Unassembled WGS sequence"/>
</dbReference>
<evidence type="ECO:0000313" key="3">
    <source>
        <dbReference type="Proteomes" id="UP000499080"/>
    </source>
</evidence>